<reference evidence="2" key="1">
    <citation type="journal article" date="2015" name="Nature">
        <title>Complex archaea that bridge the gap between prokaryotes and eukaryotes.</title>
        <authorList>
            <person name="Spang A."/>
            <person name="Saw J.H."/>
            <person name="Jorgensen S.L."/>
            <person name="Zaremba-Niedzwiedzka K."/>
            <person name="Martijn J."/>
            <person name="Lind A.E."/>
            <person name="van Eijk R."/>
            <person name="Schleper C."/>
            <person name="Guy L."/>
            <person name="Ettema T.J."/>
        </authorList>
    </citation>
    <scope>NUCLEOTIDE SEQUENCE</scope>
</reference>
<dbReference type="PANTHER" id="PTHR33376:SF15">
    <property type="entry name" value="BLL6794 PROTEIN"/>
    <property type="match status" value="1"/>
</dbReference>
<gene>
    <name evidence="2" type="ORF">LCGC14_1711550</name>
</gene>
<dbReference type="NCBIfam" id="NF037995">
    <property type="entry name" value="TRAP_S1"/>
    <property type="match status" value="1"/>
</dbReference>
<dbReference type="GO" id="GO:0055085">
    <property type="term" value="P:transmembrane transport"/>
    <property type="evidence" value="ECO:0007669"/>
    <property type="project" value="InterPro"/>
</dbReference>
<dbReference type="EMBL" id="LAZR01015269">
    <property type="protein sequence ID" value="KKM13902.1"/>
    <property type="molecule type" value="Genomic_DNA"/>
</dbReference>
<dbReference type="InterPro" id="IPR006311">
    <property type="entry name" value="TAT_signal"/>
</dbReference>
<dbReference type="InterPro" id="IPR038404">
    <property type="entry name" value="TRAP_DctP_sf"/>
</dbReference>
<accession>A0A0F9HFJ9</accession>
<keyword evidence="1" id="KW-0732">Signal</keyword>
<comment type="caution">
    <text evidence="2">The sequence shown here is derived from an EMBL/GenBank/DDBJ whole genome shotgun (WGS) entry which is preliminary data.</text>
</comment>
<evidence type="ECO:0000313" key="2">
    <source>
        <dbReference type="EMBL" id="KKM13902.1"/>
    </source>
</evidence>
<protein>
    <submittedName>
        <fullName evidence="2">Uncharacterized protein</fullName>
    </submittedName>
</protein>
<dbReference type="PANTHER" id="PTHR33376">
    <property type="match status" value="1"/>
</dbReference>
<dbReference type="PROSITE" id="PS51318">
    <property type="entry name" value="TAT"/>
    <property type="match status" value="1"/>
</dbReference>
<dbReference type="InterPro" id="IPR018389">
    <property type="entry name" value="DctP_fam"/>
</dbReference>
<name>A0A0F9HFJ9_9ZZZZ</name>
<organism evidence="2">
    <name type="scientific">marine sediment metagenome</name>
    <dbReference type="NCBI Taxonomy" id="412755"/>
    <lineage>
        <taxon>unclassified sequences</taxon>
        <taxon>metagenomes</taxon>
        <taxon>ecological metagenomes</taxon>
    </lineage>
</organism>
<dbReference type="CDD" id="cd13601">
    <property type="entry name" value="PBP2_TRAP_DctP1_3_4_like"/>
    <property type="match status" value="1"/>
</dbReference>
<dbReference type="AlphaFoldDB" id="A0A0F9HFJ9"/>
<proteinExistence type="predicted"/>
<dbReference type="Pfam" id="PF03480">
    <property type="entry name" value="DctP"/>
    <property type="match status" value="1"/>
</dbReference>
<sequence>MQRRNFLKTGVATVGLLATPAILRAASAVELTVVHGSPNAHIISAGRVEPWMENLKGIVGDAVSFRYYPAGQLANLKGLLSAIQSGVADAVPIPVGYASDKMPLNGVSMLPGLGSSAKTNIQAYAAALKTPELSGEFSTNSVVPIWNMAFPPYQIFSSAGPIKSFEDFKGRVIRSAGGSMNLAIQSLGAAPAEIPASDIYVAMERGTVGATLSAFSSVKGYGVQELCDAASSNGSFGTFTNVFSIRQQKWDTIPEDIRAAMMEAGAMVEKSIAERMDGETDSLAAEFAANGMKIYEIPAEELAKINGALEAVHTDWVDRLAGRGLPAQSVLDAYRAAAAGAA</sequence>
<dbReference type="Gene3D" id="3.40.190.170">
    <property type="entry name" value="Bacterial extracellular solute-binding protein, family 7"/>
    <property type="match status" value="1"/>
</dbReference>
<evidence type="ECO:0000256" key="1">
    <source>
        <dbReference type="ARBA" id="ARBA00022729"/>
    </source>
</evidence>